<sequence>MKALVGRPLSSDVTQLPQAINARMQCTHQFDLACFLVTAAARGDATRTYHAQIADQPEDAKRARLYRDGECILDWTVAGSTILSPPELADCNLGKGFTAWAASLQDPQTAEAALVLRRAVFLSAGRAMTEWIEQKIHASAAGGCWVQQPERNEAAVRQHGTTCDFSGRSVELTSDDESWLYEVPAHSAS</sequence>
<dbReference type="Proteomes" id="UP000004030">
    <property type="component" value="Unassembled WGS sequence"/>
</dbReference>
<evidence type="ECO:0000313" key="1">
    <source>
        <dbReference type="EMBL" id="EHJ60742.1"/>
    </source>
</evidence>
<organism evidence="1 2">
    <name type="scientific">Novosphingobium pentaromativorans US6-1</name>
    <dbReference type="NCBI Taxonomy" id="1088721"/>
    <lineage>
        <taxon>Bacteria</taxon>
        <taxon>Pseudomonadati</taxon>
        <taxon>Pseudomonadota</taxon>
        <taxon>Alphaproteobacteria</taxon>
        <taxon>Sphingomonadales</taxon>
        <taxon>Sphingomonadaceae</taxon>
        <taxon>Novosphingobium</taxon>
    </lineage>
</organism>
<reference evidence="1 2" key="1">
    <citation type="journal article" date="2012" name="J. Bacteriol.">
        <title>Genome sequence of benzo(a)pyrene-degrading bacterium Novosphingobium pentaromativorans US6-1.</title>
        <authorList>
            <person name="Luo Y.R."/>
            <person name="Kang S.G."/>
            <person name="Kim S.J."/>
            <person name="Kim M.R."/>
            <person name="Li N."/>
            <person name="Lee J.H."/>
            <person name="Kwon K.K."/>
        </authorList>
    </citation>
    <scope>NUCLEOTIDE SEQUENCE [LARGE SCALE GENOMIC DNA]</scope>
    <source>
        <strain evidence="1 2">US6-1</strain>
    </source>
</reference>
<gene>
    <name evidence="1" type="ORF">NSU_2300</name>
</gene>
<protein>
    <submittedName>
        <fullName evidence="1">Uncharacterized protein</fullName>
    </submittedName>
</protein>
<dbReference type="AlphaFoldDB" id="G6ED79"/>
<evidence type="ECO:0000313" key="2">
    <source>
        <dbReference type="Proteomes" id="UP000004030"/>
    </source>
</evidence>
<comment type="caution">
    <text evidence="1">The sequence shown here is derived from an EMBL/GenBank/DDBJ whole genome shotgun (WGS) entry which is preliminary data.</text>
</comment>
<dbReference type="STRING" id="1088721.JI59_08600"/>
<proteinExistence type="predicted"/>
<accession>G6ED79</accession>
<dbReference type="EMBL" id="AGFM01000032">
    <property type="protein sequence ID" value="EHJ60742.1"/>
    <property type="molecule type" value="Genomic_DNA"/>
</dbReference>
<keyword evidence="2" id="KW-1185">Reference proteome</keyword>
<dbReference type="PATRIC" id="fig|1088721.3.peg.2278"/>
<name>G6ED79_9SPHN</name>